<dbReference type="GO" id="GO:0005509">
    <property type="term" value="F:calcium ion binding"/>
    <property type="evidence" value="ECO:0007669"/>
    <property type="project" value="InterPro"/>
</dbReference>
<keyword evidence="1" id="KW-0472">Membrane</keyword>
<accession>A0A6U4W2U4</accession>
<dbReference type="EMBL" id="HBFK01037601">
    <property type="protein sequence ID" value="CAD8756271.1"/>
    <property type="molecule type" value="Transcribed_RNA"/>
</dbReference>
<name>A0A6U4W2U4_HEMAN</name>
<evidence type="ECO:0000256" key="2">
    <source>
        <dbReference type="SAM" id="SignalP"/>
    </source>
</evidence>
<feature type="domain" description="EF-hand" evidence="3">
    <location>
        <begin position="68"/>
        <end position="103"/>
    </location>
</feature>
<feature type="chain" id="PRO_5035677140" description="EF-hand domain-containing protein" evidence="2">
    <location>
        <begin position="21"/>
        <end position="196"/>
    </location>
</feature>
<dbReference type="EMBL" id="HBFX01022515">
    <property type="protein sequence ID" value="CAD8959211.1"/>
    <property type="molecule type" value="Transcribed_RNA"/>
</dbReference>
<proteinExistence type="predicted"/>
<evidence type="ECO:0000259" key="3">
    <source>
        <dbReference type="PROSITE" id="PS50222"/>
    </source>
</evidence>
<dbReference type="PROSITE" id="PS50222">
    <property type="entry name" value="EF_HAND_2"/>
    <property type="match status" value="1"/>
</dbReference>
<gene>
    <name evidence="5" type="ORF">HAND00432_LOCUS13745</name>
    <name evidence="4" type="ORF">HAND1043_LOCUS22780</name>
</gene>
<organism evidence="5">
    <name type="scientific">Hemiselmis andersenii</name>
    <name type="common">Cryptophyte alga</name>
    <dbReference type="NCBI Taxonomy" id="464988"/>
    <lineage>
        <taxon>Eukaryota</taxon>
        <taxon>Cryptophyceae</taxon>
        <taxon>Cryptomonadales</taxon>
        <taxon>Hemiselmidaceae</taxon>
        <taxon>Hemiselmis</taxon>
    </lineage>
</organism>
<reference evidence="5" key="1">
    <citation type="submission" date="2021-01" db="EMBL/GenBank/DDBJ databases">
        <authorList>
            <person name="Corre E."/>
            <person name="Pelletier E."/>
            <person name="Niang G."/>
            <person name="Scheremetjew M."/>
            <person name="Finn R."/>
            <person name="Kale V."/>
            <person name="Holt S."/>
            <person name="Cochrane G."/>
            <person name="Meng A."/>
            <person name="Brown T."/>
            <person name="Cohen L."/>
        </authorList>
    </citation>
    <scope>NUCLEOTIDE SEQUENCE</scope>
    <source>
        <strain evidence="4">CCMP441</strain>
        <strain evidence="5">CCMP644</strain>
    </source>
</reference>
<feature type="signal peptide" evidence="2">
    <location>
        <begin position="1"/>
        <end position="20"/>
    </location>
</feature>
<keyword evidence="1" id="KW-1133">Transmembrane helix</keyword>
<evidence type="ECO:0000313" key="4">
    <source>
        <dbReference type="EMBL" id="CAD8756271.1"/>
    </source>
</evidence>
<sequence length="196" mass="21975">MKAILFQCVILVLAVDSAVSLRQEGAIMGFASPPMTLASRANPLRQVSRRGGAAAGMRMQFIAEDGRTSEEYIKDIFAAYDKQRKGYLTQAEYNQWLMDTKRGGRVIDNEFRWFKFVERTKGDPSKGVTEQGLVDLYNSKEMSMGAAFPILANSAALLSCLLACILLSIPYYLPDCPQKHEARMCRELPFLEYPAK</sequence>
<dbReference type="SUPFAM" id="SSF47473">
    <property type="entry name" value="EF-hand"/>
    <property type="match status" value="1"/>
</dbReference>
<evidence type="ECO:0000313" key="5">
    <source>
        <dbReference type="EMBL" id="CAD8959211.1"/>
    </source>
</evidence>
<dbReference type="InterPro" id="IPR011992">
    <property type="entry name" value="EF-hand-dom_pair"/>
</dbReference>
<dbReference type="InterPro" id="IPR002048">
    <property type="entry name" value="EF_hand_dom"/>
</dbReference>
<keyword evidence="2" id="KW-0732">Signal</keyword>
<keyword evidence="1" id="KW-0812">Transmembrane</keyword>
<evidence type="ECO:0000256" key="1">
    <source>
        <dbReference type="SAM" id="Phobius"/>
    </source>
</evidence>
<dbReference type="AlphaFoldDB" id="A0A6U4W2U4"/>
<feature type="transmembrane region" description="Helical" evidence="1">
    <location>
        <begin position="146"/>
        <end position="173"/>
    </location>
</feature>
<protein>
    <recommendedName>
        <fullName evidence="3">EF-hand domain-containing protein</fullName>
    </recommendedName>
</protein>